<protein>
    <recommendedName>
        <fullName evidence="3">C2H2-type domain-containing protein</fullName>
    </recommendedName>
</protein>
<evidence type="ECO:0000259" key="3">
    <source>
        <dbReference type="PROSITE" id="PS50157"/>
    </source>
</evidence>
<gene>
    <name evidence="4" type="ORF">A1O1_02741</name>
</gene>
<dbReference type="AlphaFoldDB" id="W9YN82"/>
<evidence type="ECO:0000256" key="2">
    <source>
        <dbReference type="SAM" id="MobiDB-lite"/>
    </source>
</evidence>
<reference evidence="4 5" key="1">
    <citation type="submission" date="2013-03" db="EMBL/GenBank/DDBJ databases">
        <title>The Genome Sequence of Capronia coronata CBS 617.96.</title>
        <authorList>
            <consortium name="The Broad Institute Genomics Platform"/>
            <person name="Cuomo C."/>
            <person name="de Hoog S."/>
            <person name="Gorbushina A."/>
            <person name="Walker B."/>
            <person name="Young S.K."/>
            <person name="Zeng Q."/>
            <person name="Gargeya S."/>
            <person name="Fitzgerald M."/>
            <person name="Haas B."/>
            <person name="Abouelleil A."/>
            <person name="Allen A.W."/>
            <person name="Alvarado L."/>
            <person name="Arachchi H.M."/>
            <person name="Berlin A.M."/>
            <person name="Chapman S.B."/>
            <person name="Gainer-Dewar J."/>
            <person name="Goldberg J."/>
            <person name="Griggs A."/>
            <person name="Gujja S."/>
            <person name="Hansen M."/>
            <person name="Howarth C."/>
            <person name="Imamovic A."/>
            <person name="Ireland A."/>
            <person name="Larimer J."/>
            <person name="McCowan C."/>
            <person name="Murphy C."/>
            <person name="Pearson M."/>
            <person name="Poon T.W."/>
            <person name="Priest M."/>
            <person name="Roberts A."/>
            <person name="Saif S."/>
            <person name="Shea T."/>
            <person name="Sisk P."/>
            <person name="Sykes S."/>
            <person name="Wortman J."/>
            <person name="Nusbaum C."/>
            <person name="Birren B."/>
        </authorList>
    </citation>
    <scope>NUCLEOTIDE SEQUENCE [LARGE SCALE GENOMIC DNA]</scope>
    <source>
        <strain evidence="4 5">CBS 617.96</strain>
    </source>
</reference>
<accession>W9YN82</accession>
<keyword evidence="1" id="KW-0863">Zinc-finger</keyword>
<dbReference type="HOGENOM" id="CLU_748020_0_0_1"/>
<dbReference type="RefSeq" id="XP_007721841.1">
    <property type="nucleotide sequence ID" value="XM_007723651.1"/>
</dbReference>
<proteinExistence type="predicted"/>
<dbReference type="InterPro" id="IPR013087">
    <property type="entry name" value="Znf_C2H2_type"/>
</dbReference>
<dbReference type="Proteomes" id="UP000019484">
    <property type="component" value="Unassembled WGS sequence"/>
</dbReference>
<feature type="region of interest" description="Disordered" evidence="2">
    <location>
        <begin position="1"/>
        <end position="29"/>
    </location>
</feature>
<name>W9YN82_9EURO</name>
<dbReference type="GO" id="GO:0008270">
    <property type="term" value="F:zinc ion binding"/>
    <property type="evidence" value="ECO:0007669"/>
    <property type="project" value="UniProtKB-KW"/>
</dbReference>
<feature type="compositionally biased region" description="Polar residues" evidence="2">
    <location>
        <begin position="1"/>
        <end position="26"/>
    </location>
</feature>
<keyword evidence="1" id="KW-0862">Zinc</keyword>
<evidence type="ECO:0000313" key="5">
    <source>
        <dbReference type="Proteomes" id="UP000019484"/>
    </source>
</evidence>
<dbReference type="EMBL" id="AMWN01000002">
    <property type="protein sequence ID" value="EXJ94347.1"/>
    <property type="molecule type" value="Genomic_DNA"/>
</dbReference>
<feature type="domain" description="C2H2-type" evidence="3">
    <location>
        <begin position="83"/>
        <end position="114"/>
    </location>
</feature>
<feature type="region of interest" description="Disordered" evidence="2">
    <location>
        <begin position="136"/>
        <end position="159"/>
    </location>
</feature>
<dbReference type="STRING" id="1182541.W9YN82"/>
<keyword evidence="5" id="KW-1185">Reference proteome</keyword>
<dbReference type="PROSITE" id="PS50157">
    <property type="entry name" value="ZINC_FINGER_C2H2_2"/>
    <property type="match status" value="1"/>
</dbReference>
<feature type="compositionally biased region" description="Polar residues" evidence="2">
    <location>
        <begin position="143"/>
        <end position="155"/>
    </location>
</feature>
<dbReference type="GeneID" id="19157640"/>
<organism evidence="4 5">
    <name type="scientific">Capronia coronata CBS 617.96</name>
    <dbReference type="NCBI Taxonomy" id="1182541"/>
    <lineage>
        <taxon>Eukaryota</taxon>
        <taxon>Fungi</taxon>
        <taxon>Dikarya</taxon>
        <taxon>Ascomycota</taxon>
        <taxon>Pezizomycotina</taxon>
        <taxon>Eurotiomycetes</taxon>
        <taxon>Chaetothyriomycetidae</taxon>
        <taxon>Chaetothyriales</taxon>
        <taxon>Herpotrichiellaceae</taxon>
        <taxon>Capronia</taxon>
    </lineage>
</organism>
<comment type="caution">
    <text evidence="4">The sequence shown here is derived from an EMBL/GenBank/DDBJ whole genome shotgun (WGS) entry which is preliminary data.</text>
</comment>
<sequence>MSGMPQTSQETSNTQESYEDSQSTSRDIAMPAPGLFEDLQAVWRSNTPHPECTSQTLSQALLAIEGISLIMESKQKHLEPQQFPCQYCGREYGRSDLRDRHEKAYCDVHRQQMQAAAATGSRLEGTTPLLTAGHLPPPPPSLSVGTSPMSTSTAMTGPPTPQPLVVSQSRDGPAYVFDYSSTTIPSSDISTGLLIHDMDTACEMPYFFCNNDILLPSQMVGTSSYVFPWTSSCLDSGPLQVPLLPGPDLDISVNPLSETRTPPINTLYNMGGIGLGMDMGMDTSMGMGMNTNMGTIDVPMHMPRNVDIGTCLDPCIAVDAVNMNMPVELGHATMMEVQTPEDSWDQLPAAELVQTPPQDSWDHLPTWWEM</sequence>
<evidence type="ECO:0000256" key="1">
    <source>
        <dbReference type="PROSITE-ProRule" id="PRU00042"/>
    </source>
</evidence>
<keyword evidence="1" id="KW-0479">Metal-binding</keyword>
<evidence type="ECO:0000313" key="4">
    <source>
        <dbReference type="EMBL" id="EXJ94347.1"/>
    </source>
</evidence>